<evidence type="ECO:0000259" key="7">
    <source>
        <dbReference type="Pfam" id="PF26311"/>
    </source>
</evidence>
<keyword evidence="4" id="KW-0274">FAD</keyword>
<organism evidence="8 9">
    <name type="scientific">Pelosinus propionicus DSM 13327</name>
    <dbReference type="NCBI Taxonomy" id="1123291"/>
    <lineage>
        <taxon>Bacteria</taxon>
        <taxon>Bacillati</taxon>
        <taxon>Bacillota</taxon>
        <taxon>Negativicutes</taxon>
        <taxon>Selenomonadales</taxon>
        <taxon>Sporomusaceae</taxon>
        <taxon>Pelosinus</taxon>
    </lineage>
</organism>
<dbReference type="GO" id="GO:0016491">
    <property type="term" value="F:oxidoreductase activity"/>
    <property type="evidence" value="ECO:0007669"/>
    <property type="project" value="UniProtKB-KW"/>
</dbReference>
<evidence type="ECO:0000256" key="4">
    <source>
        <dbReference type="ARBA" id="ARBA00022827"/>
    </source>
</evidence>
<gene>
    <name evidence="8" type="ORF">SAMN04490355_10847</name>
</gene>
<dbReference type="EMBL" id="FOTS01000084">
    <property type="protein sequence ID" value="SFM35254.1"/>
    <property type="molecule type" value="Genomic_DNA"/>
</dbReference>
<evidence type="ECO:0000256" key="2">
    <source>
        <dbReference type="ARBA" id="ARBA00006796"/>
    </source>
</evidence>
<dbReference type="Gene3D" id="3.50.50.60">
    <property type="entry name" value="FAD/NAD(P)-binding domain"/>
    <property type="match status" value="1"/>
</dbReference>
<dbReference type="Pfam" id="PF21162">
    <property type="entry name" value="ETFQO_UQ-bd"/>
    <property type="match status" value="1"/>
</dbReference>
<dbReference type="PANTHER" id="PTHR43624:SF2">
    <property type="entry name" value="ELECTRON TRANSFER FLAVOPROTEIN-QUINONE OXIDOREDUCTASE YDIS-RELATED"/>
    <property type="match status" value="1"/>
</dbReference>
<dbReference type="RefSeq" id="WP_090944352.1">
    <property type="nucleotide sequence ID" value="NZ_FOTS01000084.1"/>
</dbReference>
<dbReference type="InterPro" id="IPR059103">
    <property type="entry name" value="FixC-like_C"/>
</dbReference>
<dbReference type="InterPro" id="IPR036188">
    <property type="entry name" value="FAD/NAD-bd_sf"/>
</dbReference>
<evidence type="ECO:0000256" key="1">
    <source>
        <dbReference type="ARBA" id="ARBA00001974"/>
    </source>
</evidence>
<dbReference type="SUPFAM" id="SSF54373">
    <property type="entry name" value="FAD-linked reductases, C-terminal domain"/>
    <property type="match status" value="1"/>
</dbReference>
<feature type="domain" description="FixC-like C-terminal" evidence="7">
    <location>
        <begin position="394"/>
        <end position="455"/>
    </location>
</feature>
<dbReference type="InterPro" id="IPR049398">
    <property type="entry name" value="ETF-QO/FixC_UQ-bd"/>
</dbReference>
<proteinExistence type="inferred from homology"/>
<dbReference type="PANTHER" id="PTHR43624">
    <property type="entry name" value="ELECTRON TRANSFER FLAVOPROTEIN-QUINONE OXIDOREDUCTASE YDIS-RELATED"/>
    <property type="match status" value="1"/>
</dbReference>
<feature type="domain" description="ETF-QO/FixC ubiquinone-binding" evidence="6">
    <location>
        <begin position="233"/>
        <end position="308"/>
    </location>
</feature>
<accession>A0A1I4Q5E7</accession>
<name>A0A1I4Q5E7_9FIRM</name>
<comment type="similarity">
    <text evidence="2">Belongs to the ETF-QO/FixC family.</text>
</comment>
<dbReference type="SUPFAM" id="SSF51905">
    <property type="entry name" value="FAD/NAD(P)-binding domain"/>
    <property type="match status" value="1"/>
</dbReference>
<dbReference type="PRINTS" id="PR00420">
    <property type="entry name" value="RNGMNOXGNASE"/>
</dbReference>
<dbReference type="OrthoDB" id="9806565at2"/>
<keyword evidence="5" id="KW-0560">Oxidoreductase</keyword>
<dbReference type="Pfam" id="PF26311">
    <property type="entry name" value="ETF-QO_FixC_C"/>
    <property type="match status" value="1"/>
</dbReference>
<dbReference type="InterPro" id="IPR039651">
    <property type="entry name" value="FixC-like"/>
</dbReference>
<dbReference type="Pfam" id="PF12831">
    <property type="entry name" value="FAD_oxidored"/>
    <property type="match status" value="1"/>
</dbReference>
<evidence type="ECO:0000313" key="9">
    <source>
        <dbReference type="Proteomes" id="UP000199520"/>
    </source>
</evidence>
<keyword evidence="3" id="KW-0285">Flavoprotein</keyword>
<sequence>MLKHWYQAKKIIASENKKNIEIDTSNVKKYDVIVVGAGPAGASAAYFMAKQGIDVLLLERGPFPGAKICGGTSLIAEHTHKLFPNFWDECHCERIVMQQAYWIMTEDSLLSTSFQSLKLAAAPYNRFTVKRRVLYQWLVDKAISAGATFQCNYKVTEVLFDGSQAIGVQIAPPQKKQFLADIIVLADGANSMVAEKSNLVPRVSPQNISLYVKETISLPASIIEERFQLACGYGSVIGLLGYPTAGFNGTSSIHTFQDSININVGMTISDFSTSGIRPYELLSRIKKHPFIQPFLAGGTVVEYGASVIPEGGYYAIPEIVHPGLMIIGDAASLVNGTHGINLAMWSGFFASQAAYESKKTRDFSAKKLFLYRTLLDESFVMQDLKANAKIAKLQRDLPYLFDLYSKIAAETAFQISKVYTMPKKAKRIFIFKKITSMQPLLKMASDIWKVIKVVRG</sequence>
<evidence type="ECO:0000256" key="5">
    <source>
        <dbReference type="ARBA" id="ARBA00023002"/>
    </source>
</evidence>
<keyword evidence="9" id="KW-1185">Reference proteome</keyword>
<dbReference type="Proteomes" id="UP000199520">
    <property type="component" value="Unassembled WGS sequence"/>
</dbReference>
<evidence type="ECO:0000259" key="6">
    <source>
        <dbReference type="Pfam" id="PF21162"/>
    </source>
</evidence>
<reference evidence="9" key="1">
    <citation type="submission" date="2016-10" db="EMBL/GenBank/DDBJ databases">
        <authorList>
            <person name="Varghese N."/>
            <person name="Submissions S."/>
        </authorList>
    </citation>
    <scope>NUCLEOTIDE SEQUENCE [LARGE SCALE GENOMIC DNA]</scope>
    <source>
        <strain evidence="9">DSM 13327</strain>
    </source>
</reference>
<evidence type="ECO:0000256" key="3">
    <source>
        <dbReference type="ARBA" id="ARBA00022630"/>
    </source>
</evidence>
<protein>
    <submittedName>
        <fullName evidence="8">Electron transfer flavoprotein-quinone oxidoreductase</fullName>
    </submittedName>
</protein>
<dbReference type="STRING" id="1123291.SAMN04490355_10847"/>
<comment type="cofactor">
    <cofactor evidence="1">
        <name>FAD</name>
        <dbReference type="ChEBI" id="CHEBI:57692"/>
    </cofactor>
</comment>
<evidence type="ECO:0000313" key="8">
    <source>
        <dbReference type="EMBL" id="SFM35254.1"/>
    </source>
</evidence>
<dbReference type="AlphaFoldDB" id="A0A1I4Q5E7"/>